<accession>A0A918UBV8</accession>
<organism evidence="1 2">
    <name type="scientific">Paludibacterium paludis</name>
    <dbReference type="NCBI Taxonomy" id="1225769"/>
    <lineage>
        <taxon>Bacteria</taxon>
        <taxon>Pseudomonadati</taxon>
        <taxon>Pseudomonadota</taxon>
        <taxon>Betaproteobacteria</taxon>
        <taxon>Neisseriales</taxon>
        <taxon>Chromobacteriaceae</taxon>
        <taxon>Paludibacterium</taxon>
    </lineage>
</organism>
<dbReference type="InterPro" id="IPR015003">
    <property type="entry name" value="DUF1853"/>
</dbReference>
<gene>
    <name evidence="1" type="ORF">GCM10011289_33720</name>
</gene>
<dbReference type="RefSeq" id="WP_189536496.1">
    <property type="nucleotide sequence ID" value="NZ_BMYX01000024.1"/>
</dbReference>
<evidence type="ECO:0008006" key="3">
    <source>
        <dbReference type="Google" id="ProtNLM"/>
    </source>
</evidence>
<evidence type="ECO:0000313" key="1">
    <source>
        <dbReference type="EMBL" id="GGY27552.1"/>
    </source>
</evidence>
<name>A0A918UBV8_9NEIS</name>
<dbReference type="Proteomes" id="UP000645257">
    <property type="component" value="Unassembled WGS sequence"/>
</dbReference>
<comment type="caution">
    <text evidence="1">The sequence shown here is derived from an EMBL/GenBank/DDBJ whole genome shotgun (WGS) entry which is preliminary data.</text>
</comment>
<evidence type="ECO:0000313" key="2">
    <source>
        <dbReference type="Proteomes" id="UP000645257"/>
    </source>
</evidence>
<dbReference type="Pfam" id="PF08907">
    <property type="entry name" value="DUF1853"/>
    <property type="match status" value="1"/>
</dbReference>
<proteinExistence type="predicted"/>
<keyword evidence="2" id="KW-1185">Reference proteome</keyword>
<dbReference type="AlphaFoldDB" id="A0A918UBV8"/>
<protein>
    <recommendedName>
        <fullName evidence="3">DUF1853 family protein</fullName>
    </recommendedName>
</protein>
<sequence>MPTTDSFATPIAASEPEWLAGLRHPAVRDLACLLFSEPPWHMADAIDPVRLQGPDAVSRLRSLDRAPGCLERWLSASPSNRLGRYAEHLLAFWFDTSSHSRLAARNVQVRRGNGMTIGEFDFLLWLDGEPWHLELACKFYLKLGESPLECVGASLGDGMQLKTLAMKRQLALPTLPEGARALPDGFAGCRSAARLVGGLFAGAGGGDPEGTLGGWWRQGAESLPCRGAAARWVILDRSRWLSPWRGGQAASLDAGELAARLQGADRVAMVAEIMEDNGTWREVSRGFVVPEGWPDAKRLAELYGRSGPRP</sequence>
<dbReference type="EMBL" id="BMYX01000024">
    <property type="protein sequence ID" value="GGY27552.1"/>
    <property type="molecule type" value="Genomic_DNA"/>
</dbReference>
<reference evidence="1" key="1">
    <citation type="journal article" date="2014" name="Int. J. Syst. Evol. Microbiol.">
        <title>Complete genome sequence of Corynebacterium casei LMG S-19264T (=DSM 44701T), isolated from a smear-ripened cheese.</title>
        <authorList>
            <consortium name="US DOE Joint Genome Institute (JGI-PGF)"/>
            <person name="Walter F."/>
            <person name="Albersmeier A."/>
            <person name="Kalinowski J."/>
            <person name="Ruckert C."/>
        </authorList>
    </citation>
    <scope>NUCLEOTIDE SEQUENCE</scope>
    <source>
        <strain evidence="1">KCTC 32182</strain>
    </source>
</reference>
<reference evidence="1" key="2">
    <citation type="submission" date="2020-09" db="EMBL/GenBank/DDBJ databases">
        <authorList>
            <person name="Sun Q."/>
            <person name="Kim S."/>
        </authorList>
    </citation>
    <scope>NUCLEOTIDE SEQUENCE</scope>
    <source>
        <strain evidence="1">KCTC 32182</strain>
    </source>
</reference>